<evidence type="ECO:0000259" key="7">
    <source>
        <dbReference type="PROSITE" id="PS50881"/>
    </source>
</evidence>
<comment type="subunit">
    <text evidence="5">Part of the 30S ribosomal subunit. Contacts proteins S4 and S8.</text>
</comment>
<dbReference type="FunFam" id="3.30.160.20:FF:000001">
    <property type="entry name" value="30S ribosomal protein S5"/>
    <property type="match status" value="1"/>
</dbReference>
<evidence type="ECO:0000256" key="5">
    <source>
        <dbReference type="ARBA" id="ARBA00062000"/>
    </source>
</evidence>
<dbReference type="EMBL" id="BLSC01000281">
    <property type="protein sequence ID" value="GFP38023.1"/>
    <property type="molecule type" value="Genomic_DNA"/>
</dbReference>
<dbReference type="InterPro" id="IPR018192">
    <property type="entry name" value="Ribosomal_uS5_N_CS"/>
</dbReference>
<dbReference type="Gene3D" id="3.30.160.20">
    <property type="match status" value="1"/>
</dbReference>
<dbReference type="GO" id="GO:1990904">
    <property type="term" value="C:ribonucleoprotein complex"/>
    <property type="evidence" value="ECO:0007669"/>
    <property type="project" value="UniProtKB-UniRule"/>
</dbReference>
<dbReference type="GO" id="GO:0006412">
    <property type="term" value="P:translation"/>
    <property type="evidence" value="ECO:0007669"/>
    <property type="project" value="InterPro"/>
</dbReference>
<dbReference type="PROSITE" id="PS50881">
    <property type="entry name" value="S5_DSRBD"/>
    <property type="match status" value="1"/>
</dbReference>
<evidence type="ECO:0000256" key="4">
    <source>
        <dbReference type="ARBA" id="ARBA00023274"/>
    </source>
</evidence>
<evidence type="ECO:0000256" key="3">
    <source>
        <dbReference type="ARBA" id="ARBA00022980"/>
    </source>
</evidence>
<evidence type="ECO:0000313" key="9">
    <source>
        <dbReference type="Proteomes" id="UP000561271"/>
    </source>
</evidence>
<dbReference type="GO" id="GO:0019843">
    <property type="term" value="F:rRNA binding"/>
    <property type="evidence" value="ECO:0007669"/>
    <property type="project" value="UniProtKB-KW"/>
</dbReference>
<proteinExistence type="predicted"/>
<evidence type="ECO:0000256" key="6">
    <source>
        <dbReference type="PROSITE-ProRule" id="PRU00268"/>
    </source>
</evidence>
<accession>A0A6V8Q0L0</accession>
<dbReference type="GO" id="GO:0003735">
    <property type="term" value="F:structural constituent of ribosome"/>
    <property type="evidence" value="ECO:0007669"/>
    <property type="project" value="UniProtKB-UniRule"/>
</dbReference>
<name>A0A6V8Q0L0_9ACTN</name>
<dbReference type="PROSITE" id="PS00585">
    <property type="entry name" value="RIBOSOMAL_S5"/>
    <property type="match status" value="1"/>
</dbReference>
<keyword evidence="1" id="KW-0699">rRNA-binding</keyword>
<keyword evidence="2" id="KW-0694">RNA-binding</keyword>
<reference evidence="8 9" key="1">
    <citation type="journal article" date="2020" name="Front. Microbiol.">
        <title>Single-cell genomics of novel Actinobacteria with the Wood-Ljungdahl pathway discovered in a serpentinizing system.</title>
        <authorList>
            <person name="Merino N."/>
            <person name="Kawai M."/>
            <person name="Boyd E.S."/>
            <person name="Colman D.R."/>
            <person name="McGlynn S.E."/>
            <person name="Nealson K.H."/>
            <person name="Kurokawa K."/>
            <person name="Hongoh Y."/>
        </authorList>
    </citation>
    <scope>NUCLEOTIDE SEQUENCE [LARGE SCALE GENOMIC DNA]</scope>
    <source>
        <strain evidence="8 9">S44</strain>
    </source>
</reference>
<dbReference type="AlphaFoldDB" id="A0A6V8Q0L0"/>
<keyword evidence="4 6" id="KW-0687">Ribonucleoprotein</keyword>
<dbReference type="InterPro" id="IPR000851">
    <property type="entry name" value="Ribosomal_uS5"/>
</dbReference>
<feature type="domain" description="S5 DRBM" evidence="7">
    <location>
        <begin position="11"/>
        <end position="74"/>
    </location>
</feature>
<dbReference type="GO" id="GO:0005840">
    <property type="term" value="C:ribosome"/>
    <property type="evidence" value="ECO:0007669"/>
    <property type="project" value="UniProtKB-KW"/>
</dbReference>
<sequence>MAEAKFQERELEEKIISINRVAKVVKGGRRFSFSALVAVGDGRGQVGVGFGKANEVSGAIQKAANKARKDLFQVPLVGTTIPHERVGSAGAGLGVLKRAGAGTGVIDGGPARGG</sequence>
<dbReference type="Proteomes" id="UP000561271">
    <property type="component" value="Unassembled WGS sequence"/>
</dbReference>
<dbReference type="InterPro" id="IPR013810">
    <property type="entry name" value="Ribosomal_uS5_N"/>
</dbReference>
<organism evidence="8 9">
    <name type="scientific">Candidatus Hakubella thermalkaliphila</name>
    <dbReference type="NCBI Taxonomy" id="2754717"/>
    <lineage>
        <taxon>Bacteria</taxon>
        <taxon>Bacillati</taxon>
        <taxon>Actinomycetota</taxon>
        <taxon>Actinomycetota incertae sedis</taxon>
        <taxon>Candidatus Hakubellales</taxon>
        <taxon>Candidatus Hakubellaceae</taxon>
        <taxon>Candidatus Hakubella</taxon>
    </lineage>
</organism>
<dbReference type="PANTHER" id="PTHR48277:SF1">
    <property type="entry name" value="MITOCHONDRIAL RIBOSOMAL PROTEIN S5"/>
    <property type="match status" value="1"/>
</dbReference>
<gene>
    <name evidence="8" type="ORF">HKBW3S44_01703</name>
</gene>
<dbReference type="SUPFAM" id="SSF54768">
    <property type="entry name" value="dsRNA-binding domain-like"/>
    <property type="match status" value="1"/>
</dbReference>
<evidence type="ECO:0000256" key="1">
    <source>
        <dbReference type="ARBA" id="ARBA00022730"/>
    </source>
</evidence>
<evidence type="ECO:0000256" key="2">
    <source>
        <dbReference type="ARBA" id="ARBA00022884"/>
    </source>
</evidence>
<keyword evidence="3 6" id="KW-0689">Ribosomal protein</keyword>
<evidence type="ECO:0000313" key="8">
    <source>
        <dbReference type="EMBL" id="GFP38023.1"/>
    </source>
</evidence>
<dbReference type="Pfam" id="PF00333">
    <property type="entry name" value="Ribosomal_S5"/>
    <property type="match status" value="1"/>
</dbReference>
<dbReference type="PANTHER" id="PTHR48277">
    <property type="entry name" value="MITOCHONDRIAL RIBOSOMAL PROTEIN S5"/>
    <property type="match status" value="1"/>
</dbReference>
<dbReference type="RefSeq" id="WP_407079801.1">
    <property type="nucleotide sequence ID" value="NZ_BLSC01000281.1"/>
</dbReference>
<protein>
    <submittedName>
        <fullName evidence="8">Small subunit ribosomal protein S5</fullName>
    </submittedName>
</protein>
<comment type="caution">
    <text evidence="8">The sequence shown here is derived from an EMBL/GenBank/DDBJ whole genome shotgun (WGS) entry which is preliminary data.</text>
</comment>
<feature type="non-terminal residue" evidence="8">
    <location>
        <position position="114"/>
    </location>
</feature>